<accession>A0A9Q1E1R1</accession>
<dbReference type="Gene3D" id="2.60.40.10">
    <property type="entry name" value="Immunoglobulins"/>
    <property type="match status" value="1"/>
</dbReference>
<proteinExistence type="inferred from homology"/>
<protein>
    <recommendedName>
        <fullName evidence="14">Ig-like domain-containing protein</fullName>
    </recommendedName>
</protein>
<evidence type="ECO:0000256" key="12">
    <source>
        <dbReference type="ARBA" id="ARBA00023319"/>
    </source>
</evidence>
<dbReference type="Pfam" id="PF00993">
    <property type="entry name" value="MHC_II_alpha"/>
    <property type="match status" value="1"/>
</dbReference>
<dbReference type="InterPro" id="IPR001003">
    <property type="entry name" value="MHC_II_a_N"/>
</dbReference>
<keyword evidence="3 13" id="KW-0812">Transmembrane</keyword>
<keyword evidence="6 13" id="KW-1133">Transmembrane helix</keyword>
<dbReference type="PANTHER" id="PTHR19944:SF86">
    <property type="entry name" value="HLA CLASS II HISTOCOMPATIBILITY ANTIGEN, DR ALPHA CHAIN"/>
    <property type="match status" value="1"/>
</dbReference>
<evidence type="ECO:0000256" key="8">
    <source>
        <dbReference type="ARBA" id="ARBA00023136"/>
    </source>
</evidence>
<evidence type="ECO:0000256" key="5">
    <source>
        <dbReference type="ARBA" id="ARBA00022859"/>
    </source>
</evidence>
<dbReference type="InterPro" id="IPR014745">
    <property type="entry name" value="MHC_II_a/b_N"/>
</dbReference>
<dbReference type="GO" id="GO:0002250">
    <property type="term" value="P:adaptive immune response"/>
    <property type="evidence" value="ECO:0007669"/>
    <property type="project" value="UniProtKB-KW"/>
</dbReference>
<organism evidence="15 16">
    <name type="scientific">Conger conger</name>
    <name type="common">Conger eel</name>
    <name type="synonym">Muraena conger</name>
    <dbReference type="NCBI Taxonomy" id="82655"/>
    <lineage>
        <taxon>Eukaryota</taxon>
        <taxon>Metazoa</taxon>
        <taxon>Chordata</taxon>
        <taxon>Craniata</taxon>
        <taxon>Vertebrata</taxon>
        <taxon>Euteleostomi</taxon>
        <taxon>Actinopterygii</taxon>
        <taxon>Neopterygii</taxon>
        <taxon>Teleostei</taxon>
        <taxon>Anguilliformes</taxon>
        <taxon>Congridae</taxon>
        <taxon>Conger</taxon>
    </lineage>
</organism>
<evidence type="ECO:0000256" key="6">
    <source>
        <dbReference type="ARBA" id="ARBA00022989"/>
    </source>
</evidence>
<sequence length="277" mass="30569">SSFTSHICYSVYTQAAAHSQKTQDQSRAQSLCCLKLKMNHSIFTAVLLGAVYVLAKADAHIDIEVIACQTNDTAKEDEKQLDGNEMMYVDFQKKESIITLPEFADKFGVQEGWYAQAQASHAICLSNLDVAIKSEIDPTEAIDPPESTVYAMEEVELGKNNILICFVNNFYPAPVKVTWTKNNAEVKDGVTLSRYYPNPDLTFQQFSTLSITPEEGDDYSCTVEHKGLKYPLTKIWEPEANTESDMGATVFCGIGLTLGLLGVGVGTFFLIKGNNCN</sequence>
<evidence type="ECO:0000256" key="10">
    <source>
        <dbReference type="ARBA" id="ARBA00023180"/>
    </source>
</evidence>
<dbReference type="InterPro" id="IPR003597">
    <property type="entry name" value="Ig_C1-set"/>
</dbReference>
<dbReference type="AlphaFoldDB" id="A0A9Q1E1R1"/>
<keyword evidence="10" id="KW-0325">Glycoprotein</keyword>
<evidence type="ECO:0000256" key="13">
    <source>
        <dbReference type="SAM" id="Phobius"/>
    </source>
</evidence>
<keyword evidence="12" id="KW-0393">Immunoglobulin domain</keyword>
<dbReference type="SMART" id="SM00920">
    <property type="entry name" value="MHC_II_alpha"/>
    <property type="match status" value="1"/>
</dbReference>
<dbReference type="InterPro" id="IPR050160">
    <property type="entry name" value="MHC/Immunoglobulin"/>
</dbReference>
<dbReference type="SMART" id="SM00407">
    <property type="entry name" value="IGc1"/>
    <property type="match status" value="1"/>
</dbReference>
<evidence type="ECO:0000256" key="11">
    <source>
        <dbReference type="ARBA" id="ARBA00023182"/>
    </source>
</evidence>
<feature type="transmembrane region" description="Helical" evidence="13">
    <location>
        <begin position="248"/>
        <end position="271"/>
    </location>
</feature>
<gene>
    <name evidence="15" type="ORF">COCON_G00006990</name>
</gene>
<evidence type="ECO:0000259" key="14">
    <source>
        <dbReference type="PROSITE" id="PS50835"/>
    </source>
</evidence>
<keyword evidence="11" id="KW-0491">MHC II</keyword>
<dbReference type="InterPro" id="IPR013783">
    <property type="entry name" value="Ig-like_fold"/>
</dbReference>
<feature type="domain" description="Ig-like" evidence="14">
    <location>
        <begin position="145"/>
        <end position="233"/>
    </location>
</feature>
<evidence type="ECO:0000313" key="15">
    <source>
        <dbReference type="EMBL" id="KAJ8288040.1"/>
    </source>
</evidence>
<keyword evidence="7" id="KW-1064">Adaptive immunity</keyword>
<dbReference type="SUPFAM" id="SSF54452">
    <property type="entry name" value="MHC antigen-recognition domain"/>
    <property type="match status" value="1"/>
</dbReference>
<evidence type="ECO:0000256" key="1">
    <source>
        <dbReference type="ARBA" id="ARBA00004479"/>
    </source>
</evidence>
<evidence type="ECO:0000313" key="16">
    <source>
        <dbReference type="Proteomes" id="UP001152803"/>
    </source>
</evidence>
<keyword evidence="16" id="KW-1185">Reference proteome</keyword>
<dbReference type="Gene3D" id="3.10.320.10">
    <property type="entry name" value="Class II Histocompatibility Antigen, M Beta Chain, Chain B, domain 1"/>
    <property type="match status" value="1"/>
</dbReference>
<evidence type="ECO:0000256" key="4">
    <source>
        <dbReference type="ARBA" id="ARBA00022729"/>
    </source>
</evidence>
<keyword evidence="8 13" id="KW-0472">Membrane</keyword>
<name>A0A9Q1E1R1_CONCO</name>
<dbReference type="GO" id="GO:0042613">
    <property type="term" value="C:MHC class II protein complex"/>
    <property type="evidence" value="ECO:0007669"/>
    <property type="project" value="UniProtKB-KW"/>
</dbReference>
<evidence type="ECO:0000256" key="7">
    <source>
        <dbReference type="ARBA" id="ARBA00023130"/>
    </source>
</evidence>
<dbReference type="Pfam" id="PF07654">
    <property type="entry name" value="C1-set"/>
    <property type="match status" value="1"/>
</dbReference>
<dbReference type="GO" id="GO:0002504">
    <property type="term" value="P:antigen processing and presentation of peptide or polysaccharide antigen via MHC class II"/>
    <property type="evidence" value="ECO:0007669"/>
    <property type="project" value="UniProtKB-KW"/>
</dbReference>
<reference evidence="15" key="1">
    <citation type="journal article" date="2023" name="Science">
        <title>Genome structures resolve the early diversification of teleost fishes.</title>
        <authorList>
            <person name="Parey E."/>
            <person name="Louis A."/>
            <person name="Montfort J."/>
            <person name="Bouchez O."/>
            <person name="Roques C."/>
            <person name="Iampietro C."/>
            <person name="Lluch J."/>
            <person name="Castinel A."/>
            <person name="Donnadieu C."/>
            <person name="Desvignes T."/>
            <person name="Floi Bucao C."/>
            <person name="Jouanno E."/>
            <person name="Wen M."/>
            <person name="Mejri S."/>
            <person name="Dirks R."/>
            <person name="Jansen H."/>
            <person name="Henkel C."/>
            <person name="Chen W.J."/>
            <person name="Zahm M."/>
            <person name="Cabau C."/>
            <person name="Klopp C."/>
            <person name="Thompson A.W."/>
            <person name="Robinson-Rechavi M."/>
            <person name="Braasch I."/>
            <person name="Lecointre G."/>
            <person name="Bobe J."/>
            <person name="Postlethwait J.H."/>
            <person name="Berthelot C."/>
            <person name="Roest Crollius H."/>
            <person name="Guiguen Y."/>
        </authorList>
    </citation>
    <scope>NUCLEOTIDE SEQUENCE</scope>
    <source>
        <strain evidence="15">Concon-B</strain>
    </source>
</reference>
<keyword evidence="4" id="KW-0732">Signal</keyword>
<dbReference type="Proteomes" id="UP001152803">
    <property type="component" value="Unassembled WGS sequence"/>
</dbReference>
<evidence type="ECO:0000256" key="3">
    <source>
        <dbReference type="ARBA" id="ARBA00022692"/>
    </source>
</evidence>
<dbReference type="InterPro" id="IPR011162">
    <property type="entry name" value="MHC_I/II-like_Ag-recog"/>
</dbReference>
<comment type="subcellular location">
    <subcellularLocation>
        <location evidence="1">Membrane</location>
        <topology evidence="1">Single-pass type I membrane protein</topology>
    </subcellularLocation>
</comment>
<dbReference type="PROSITE" id="PS00290">
    <property type="entry name" value="IG_MHC"/>
    <property type="match status" value="1"/>
</dbReference>
<dbReference type="CDD" id="cd05767">
    <property type="entry name" value="IgC1_MHC_II_alpha"/>
    <property type="match status" value="1"/>
</dbReference>
<evidence type="ECO:0000256" key="9">
    <source>
        <dbReference type="ARBA" id="ARBA00023157"/>
    </source>
</evidence>
<evidence type="ECO:0000256" key="2">
    <source>
        <dbReference type="ARBA" id="ARBA00007394"/>
    </source>
</evidence>
<dbReference type="EMBL" id="JAFJMO010000001">
    <property type="protein sequence ID" value="KAJ8288040.1"/>
    <property type="molecule type" value="Genomic_DNA"/>
</dbReference>
<dbReference type="InterPro" id="IPR007110">
    <property type="entry name" value="Ig-like_dom"/>
</dbReference>
<feature type="non-terminal residue" evidence="15">
    <location>
        <position position="1"/>
    </location>
</feature>
<keyword evidence="5" id="KW-0391">Immunity</keyword>
<dbReference type="PANTHER" id="PTHR19944">
    <property type="entry name" value="MHC CLASS II-RELATED"/>
    <property type="match status" value="1"/>
</dbReference>
<comment type="caution">
    <text evidence="15">The sequence shown here is derived from an EMBL/GenBank/DDBJ whole genome shotgun (WGS) entry which is preliminary data.</text>
</comment>
<dbReference type="OrthoDB" id="8925804at2759"/>
<dbReference type="InterPro" id="IPR003006">
    <property type="entry name" value="Ig/MHC_CS"/>
</dbReference>
<dbReference type="InterPro" id="IPR036179">
    <property type="entry name" value="Ig-like_dom_sf"/>
</dbReference>
<comment type="similarity">
    <text evidence="2">Belongs to the MHC class II family.</text>
</comment>
<dbReference type="PROSITE" id="PS50835">
    <property type="entry name" value="IG_LIKE"/>
    <property type="match status" value="1"/>
</dbReference>
<dbReference type="SUPFAM" id="SSF48726">
    <property type="entry name" value="Immunoglobulin"/>
    <property type="match status" value="1"/>
</dbReference>
<keyword evidence="9" id="KW-1015">Disulfide bond</keyword>